<dbReference type="NCBIfam" id="TIGR00229">
    <property type="entry name" value="sensory_box"/>
    <property type="match status" value="2"/>
</dbReference>
<feature type="transmembrane region" description="Helical" evidence="7">
    <location>
        <begin position="255"/>
        <end position="278"/>
    </location>
</feature>
<evidence type="ECO:0000256" key="1">
    <source>
        <dbReference type="ARBA" id="ARBA00001946"/>
    </source>
</evidence>
<dbReference type="PANTHER" id="PTHR44757:SF2">
    <property type="entry name" value="BIOFILM ARCHITECTURE MAINTENANCE PROTEIN MBAA"/>
    <property type="match status" value="1"/>
</dbReference>
<dbReference type="PROSITE" id="PS50887">
    <property type="entry name" value="GGDEF"/>
    <property type="match status" value="1"/>
</dbReference>
<evidence type="ECO:0000256" key="2">
    <source>
        <dbReference type="ARBA" id="ARBA00004651"/>
    </source>
</evidence>
<evidence type="ECO:0000256" key="7">
    <source>
        <dbReference type="SAM" id="Phobius"/>
    </source>
</evidence>
<evidence type="ECO:0000313" key="11">
    <source>
        <dbReference type="EMBL" id="RAO74402.1"/>
    </source>
</evidence>
<dbReference type="SUPFAM" id="SSF55785">
    <property type="entry name" value="PYP-like sensor domain (PAS domain)"/>
    <property type="match status" value="2"/>
</dbReference>
<dbReference type="CDD" id="cd00130">
    <property type="entry name" value="PAS"/>
    <property type="match status" value="1"/>
</dbReference>
<evidence type="ECO:0000256" key="5">
    <source>
        <dbReference type="ARBA" id="ARBA00022989"/>
    </source>
</evidence>
<dbReference type="Gene3D" id="3.30.70.270">
    <property type="match status" value="1"/>
</dbReference>
<gene>
    <name evidence="11" type="ORF">CA260_20185</name>
</gene>
<dbReference type="InterPro" id="IPR013656">
    <property type="entry name" value="PAS_4"/>
</dbReference>
<evidence type="ECO:0000256" key="6">
    <source>
        <dbReference type="ARBA" id="ARBA00023136"/>
    </source>
</evidence>
<dbReference type="NCBIfam" id="TIGR00254">
    <property type="entry name" value="GGDEF"/>
    <property type="match status" value="1"/>
</dbReference>
<dbReference type="SMART" id="SM00091">
    <property type="entry name" value="PAS"/>
    <property type="match status" value="2"/>
</dbReference>
<evidence type="ECO:0008006" key="13">
    <source>
        <dbReference type="Google" id="ProtNLM"/>
    </source>
</evidence>
<feature type="transmembrane region" description="Helical" evidence="7">
    <location>
        <begin position="290"/>
        <end position="312"/>
    </location>
</feature>
<evidence type="ECO:0000259" key="8">
    <source>
        <dbReference type="PROSITE" id="PS50112"/>
    </source>
</evidence>
<reference evidence="11 12" key="1">
    <citation type="journal article" date="2018" name="Genet. Mol. Biol.">
        <title>The genome sequence of Dyella jiangningensis FCAV SCS01 from a lignocellulose-decomposing microbial consortium metagenome reveals potential for biotechnological applications.</title>
        <authorList>
            <person name="Desiderato J.G."/>
            <person name="Alvarenga D.O."/>
            <person name="Constancio M.T.L."/>
            <person name="Alves L.M.C."/>
            <person name="Varani A.M."/>
        </authorList>
    </citation>
    <scope>NUCLEOTIDE SEQUENCE [LARGE SCALE GENOMIC DNA]</scope>
    <source>
        <strain evidence="11 12">FCAV SCS01</strain>
    </source>
</reference>
<feature type="transmembrane region" description="Helical" evidence="7">
    <location>
        <begin position="145"/>
        <end position="168"/>
    </location>
</feature>
<dbReference type="SMART" id="SM00267">
    <property type="entry name" value="GGDEF"/>
    <property type="match status" value="1"/>
</dbReference>
<evidence type="ECO:0000259" key="9">
    <source>
        <dbReference type="PROSITE" id="PS50113"/>
    </source>
</evidence>
<feature type="domain" description="GGDEF" evidence="10">
    <location>
        <begin position="605"/>
        <end position="737"/>
    </location>
</feature>
<comment type="cofactor">
    <cofactor evidence="1">
        <name>Mg(2+)</name>
        <dbReference type="ChEBI" id="CHEBI:18420"/>
    </cofactor>
</comment>
<dbReference type="OrthoDB" id="9812260at2"/>
<dbReference type="CDD" id="cd01949">
    <property type="entry name" value="GGDEF"/>
    <property type="match status" value="1"/>
</dbReference>
<feature type="transmembrane region" description="Helical" evidence="7">
    <location>
        <begin position="25"/>
        <end position="48"/>
    </location>
</feature>
<keyword evidence="5 7" id="KW-1133">Transmembrane helix</keyword>
<comment type="subcellular location">
    <subcellularLocation>
        <location evidence="2">Cell membrane</location>
        <topology evidence="2">Multi-pass membrane protein</topology>
    </subcellularLocation>
</comment>
<feature type="domain" description="PAS" evidence="8">
    <location>
        <begin position="324"/>
        <end position="393"/>
    </location>
</feature>
<keyword evidence="12" id="KW-1185">Reference proteome</keyword>
<dbReference type="InterPro" id="IPR029787">
    <property type="entry name" value="Nucleotide_cyclase"/>
</dbReference>
<dbReference type="PROSITE" id="PS50113">
    <property type="entry name" value="PAC"/>
    <property type="match status" value="1"/>
</dbReference>
<feature type="domain" description="PAC" evidence="9">
    <location>
        <begin position="396"/>
        <end position="449"/>
    </location>
</feature>
<dbReference type="FunFam" id="3.30.70.270:FF:000001">
    <property type="entry name" value="Diguanylate cyclase domain protein"/>
    <property type="match status" value="1"/>
</dbReference>
<dbReference type="EMBL" id="NFZS01000007">
    <property type="protein sequence ID" value="RAO74402.1"/>
    <property type="molecule type" value="Genomic_DNA"/>
</dbReference>
<feature type="transmembrane region" description="Helical" evidence="7">
    <location>
        <begin position="54"/>
        <end position="72"/>
    </location>
</feature>
<evidence type="ECO:0000313" key="12">
    <source>
        <dbReference type="Proteomes" id="UP000248926"/>
    </source>
</evidence>
<feature type="transmembrane region" description="Helical" evidence="7">
    <location>
        <begin position="79"/>
        <end position="99"/>
    </location>
</feature>
<dbReference type="PROSITE" id="PS50112">
    <property type="entry name" value="PAS"/>
    <property type="match status" value="2"/>
</dbReference>
<dbReference type="Pfam" id="PF08448">
    <property type="entry name" value="PAS_4"/>
    <property type="match status" value="1"/>
</dbReference>
<dbReference type="InterPro" id="IPR007895">
    <property type="entry name" value="MASE1"/>
</dbReference>
<dbReference type="InterPro" id="IPR000160">
    <property type="entry name" value="GGDEF_dom"/>
</dbReference>
<evidence type="ECO:0000256" key="3">
    <source>
        <dbReference type="ARBA" id="ARBA00022475"/>
    </source>
</evidence>
<proteinExistence type="predicted"/>
<dbReference type="InterPro" id="IPR035965">
    <property type="entry name" value="PAS-like_dom_sf"/>
</dbReference>
<dbReference type="Pfam" id="PF05231">
    <property type="entry name" value="MASE1"/>
    <property type="match status" value="1"/>
</dbReference>
<name>A0A328P164_9GAMM</name>
<dbReference type="PANTHER" id="PTHR44757">
    <property type="entry name" value="DIGUANYLATE CYCLASE DGCP"/>
    <property type="match status" value="1"/>
</dbReference>
<keyword evidence="4 7" id="KW-0812">Transmembrane</keyword>
<dbReference type="SUPFAM" id="SSF55073">
    <property type="entry name" value="Nucleotide cyclase"/>
    <property type="match status" value="1"/>
</dbReference>
<feature type="transmembrane region" description="Helical" evidence="7">
    <location>
        <begin position="105"/>
        <end position="125"/>
    </location>
</feature>
<dbReference type="Proteomes" id="UP000248926">
    <property type="component" value="Unassembled WGS sequence"/>
</dbReference>
<dbReference type="Pfam" id="PF00990">
    <property type="entry name" value="GGDEF"/>
    <property type="match status" value="1"/>
</dbReference>
<dbReference type="Gene3D" id="3.30.450.20">
    <property type="entry name" value="PAS domain"/>
    <property type="match status" value="2"/>
</dbReference>
<feature type="transmembrane region" description="Helical" evidence="7">
    <location>
        <begin position="220"/>
        <end position="249"/>
    </location>
</feature>
<dbReference type="InterPro" id="IPR013655">
    <property type="entry name" value="PAS_fold_3"/>
</dbReference>
<dbReference type="InterPro" id="IPR043128">
    <property type="entry name" value="Rev_trsase/Diguanyl_cyclase"/>
</dbReference>
<keyword evidence="6 7" id="KW-0472">Membrane</keyword>
<sequence length="739" mass="82017">MAWRVRPSLPTMVMHQPSQPYRERWVLLAKMVAVLLAIFITVAGSLLLAQHTGSVMSIWVPNGVLVAVLLYAPERRWLAYLLLYIAAFMLAHYATAGGLLGMHPWMALALALINCLEILIVAAAIHHGFPRIAEDTRFLRLGRIAFGATLVACAVSALMAAFILRVAIGAPYWNTVDWWFRSRVLGMVIVGTLSLVTLIQQRRMFGQPGSRLRMSRDIALHAAITIAAFAQSRYPLLFIVFAPLLYLVFHYRFPGLVIGIAIVSAVTTVATALGRGPFDLILAVTPGERALLAQIYLGVLCVVAVPVALALADRRRLERRVKDSESRYRLLADYASDLIMRISRDGRRRYVSPSVKDLLGWDIDEFMDSGVELIHPDDREHVAAAVARLWETGKPSLTEYRVRCRSGHYLWLEALARVAPSPDRSGEMELVYTGRDITEAKVAQEALAESEQRLRTITDNVPAVIAHIDAEQRYTFVNGYVSAMVGVEPSAMIGRSVEDVRGPEVYAVLKPHIELALEGTTTTFEYEADYANRRYYFQATYLPARTASGEANGIYTLTTEITRIKQAEQQLAFLAHHDTLTGIANRRSFSEGIDKAVRHAALVDAPLLLLMIDVDHFKQINDTHGHAAGDAVLHEVAHRLRAAIRASDLLARLGGDEFVILCEDVATREEAEALARKVTATMATPVLFGHRRLQVTLSVGVALCRRIDTADTLMHIADQALYRAKERGRARYDITSDDA</sequence>
<dbReference type="InterPro" id="IPR000014">
    <property type="entry name" value="PAS"/>
</dbReference>
<dbReference type="AlphaFoldDB" id="A0A328P164"/>
<dbReference type="GO" id="GO:0005886">
    <property type="term" value="C:plasma membrane"/>
    <property type="evidence" value="ECO:0007669"/>
    <property type="project" value="UniProtKB-SubCell"/>
</dbReference>
<organism evidence="11 12">
    <name type="scientific">Dyella jiangningensis</name>
    <dbReference type="NCBI Taxonomy" id="1379159"/>
    <lineage>
        <taxon>Bacteria</taxon>
        <taxon>Pseudomonadati</taxon>
        <taxon>Pseudomonadota</taxon>
        <taxon>Gammaproteobacteria</taxon>
        <taxon>Lysobacterales</taxon>
        <taxon>Rhodanobacteraceae</taxon>
        <taxon>Dyella</taxon>
    </lineage>
</organism>
<feature type="transmembrane region" description="Helical" evidence="7">
    <location>
        <begin position="180"/>
        <end position="199"/>
    </location>
</feature>
<dbReference type="InterPro" id="IPR052155">
    <property type="entry name" value="Biofilm_reg_signaling"/>
</dbReference>
<dbReference type="InterPro" id="IPR000700">
    <property type="entry name" value="PAS-assoc_C"/>
</dbReference>
<evidence type="ECO:0000256" key="4">
    <source>
        <dbReference type="ARBA" id="ARBA00022692"/>
    </source>
</evidence>
<dbReference type="GO" id="GO:0003824">
    <property type="term" value="F:catalytic activity"/>
    <property type="evidence" value="ECO:0007669"/>
    <property type="project" value="UniProtKB-ARBA"/>
</dbReference>
<feature type="domain" description="PAS" evidence="8">
    <location>
        <begin position="450"/>
        <end position="520"/>
    </location>
</feature>
<comment type="caution">
    <text evidence="11">The sequence shown here is derived from an EMBL/GenBank/DDBJ whole genome shotgun (WGS) entry which is preliminary data.</text>
</comment>
<accession>A0A328P164</accession>
<evidence type="ECO:0000259" key="10">
    <source>
        <dbReference type="PROSITE" id="PS50887"/>
    </source>
</evidence>
<protein>
    <recommendedName>
        <fullName evidence="13">Diguanylate cyclase</fullName>
    </recommendedName>
</protein>
<keyword evidence="3" id="KW-1003">Cell membrane</keyword>
<dbReference type="Pfam" id="PF08447">
    <property type="entry name" value="PAS_3"/>
    <property type="match status" value="1"/>
</dbReference>